<dbReference type="EMBL" id="UOGE01000072">
    <property type="protein sequence ID" value="VAX22085.1"/>
    <property type="molecule type" value="Genomic_DNA"/>
</dbReference>
<gene>
    <name evidence="1" type="ORF">MNBD_NITROSPINAE02-693</name>
</gene>
<reference evidence="1" key="1">
    <citation type="submission" date="2018-06" db="EMBL/GenBank/DDBJ databases">
        <authorList>
            <person name="Zhirakovskaya E."/>
        </authorList>
    </citation>
    <scope>NUCLEOTIDE SEQUENCE</scope>
</reference>
<accession>A0A3B1CSQ1</accession>
<sequence length="49" mass="5351">MLNAPKAFYCWVKLKSTTSTGGNNPIKHKKALPLAPHTNLAFNIAKNSI</sequence>
<proteinExistence type="predicted"/>
<name>A0A3B1CSQ1_9ZZZZ</name>
<protein>
    <submittedName>
        <fullName evidence="1">Uncharacterized protein</fullName>
    </submittedName>
</protein>
<dbReference type="AlphaFoldDB" id="A0A3B1CSQ1"/>
<evidence type="ECO:0000313" key="1">
    <source>
        <dbReference type="EMBL" id="VAX22085.1"/>
    </source>
</evidence>
<organism evidence="1">
    <name type="scientific">hydrothermal vent metagenome</name>
    <dbReference type="NCBI Taxonomy" id="652676"/>
    <lineage>
        <taxon>unclassified sequences</taxon>
        <taxon>metagenomes</taxon>
        <taxon>ecological metagenomes</taxon>
    </lineage>
</organism>